<dbReference type="InterPro" id="IPR034768">
    <property type="entry name" value="4FE4S_WBL"/>
</dbReference>
<reference evidence="2 3" key="1">
    <citation type="submission" date="2019-09" db="EMBL/GenBank/DDBJ databases">
        <title>Report of infection by Mycobacterium simiae a patient suffering from pulmonary tuberculosis.</title>
        <authorList>
            <person name="Mohanty P.S."/>
            <person name="Bansal A.K."/>
            <person name="Singh H."/>
            <person name="Sharma S."/>
            <person name="Patil S.A."/>
            <person name="Upadhaya P."/>
            <person name="Singh P.K."/>
            <person name="Kumar D."/>
            <person name="Kumar S."/>
            <person name="Singh R.K."/>
            <person name="Chaudhary B."/>
        </authorList>
    </citation>
    <scope>NUCLEOTIDE SEQUENCE [LARGE SCALE GENOMIC DNA]</scope>
    <source>
        <strain evidence="2 3">JAL-560-SIM</strain>
    </source>
</reference>
<organism evidence="2 3">
    <name type="scientific">Mycobacterium simiae</name>
    <name type="common">Mycobacterium habana</name>
    <dbReference type="NCBI Taxonomy" id="1784"/>
    <lineage>
        <taxon>Bacteria</taxon>
        <taxon>Bacillati</taxon>
        <taxon>Actinomycetota</taxon>
        <taxon>Actinomycetes</taxon>
        <taxon>Mycobacteriales</taxon>
        <taxon>Mycobacteriaceae</taxon>
        <taxon>Mycobacterium</taxon>
        <taxon>Mycobacterium simiae complex</taxon>
    </lineage>
</organism>
<sequence length="99" mass="10898">MAAPWVELTAAILRGTPRLPGALCRGRTELFDADDEETAACATALCRRCPDKQPCTTWADTLRHNQVNGFLAGELRPWISHTSELRKKPQLTPRGTTAP</sequence>
<comment type="caution">
    <text evidence="2">The sequence shown here is derived from an EMBL/GenBank/DDBJ whole genome shotgun (WGS) entry which is preliminary data.</text>
</comment>
<proteinExistence type="predicted"/>
<evidence type="ECO:0000313" key="2">
    <source>
        <dbReference type="EMBL" id="KAA1248763.1"/>
    </source>
</evidence>
<dbReference type="RefSeq" id="WP_149655369.1">
    <property type="nucleotide sequence ID" value="NZ_VTZN01000132.1"/>
</dbReference>
<evidence type="ECO:0000259" key="1">
    <source>
        <dbReference type="PROSITE" id="PS51674"/>
    </source>
</evidence>
<protein>
    <recommendedName>
        <fullName evidence="1">4Fe-4S Wbl-type domain-containing protein</fullName>
    </recommendedName>
</protein>
<dbReference type="EMBL" id="VTZN01000132">
    <property type="protein sequence ID" value="KAA1248763.1"/>
    <property type="molecule type" value="Genomic_DNA"/>
</dbReference>
<gene>
    <name evidence="2" type="ORF">F0Q45_18765</name>
</gene>
<name>A0A5B1BMY8_MYCSI</name>
<dbReference type="OrthoDB" id="4428041at2"/>
<keyword evidence="3" id="KW-1185">Reference proteome</keyword>
<dbReference type="PROSITE" id="PS51674">
    <property type="entry name" value="4FE4S_WBL"/>
    <property type="match status" value="1"/>
</dbReference>
<evidence type="ECO:0000313" key="3">
    <source>
        <dbReference type="Proteomes" id="UP000324701"/>
    </source>
</evidence>
<feature type="domain" description="4Fe-4S Wbl-type" evidence="1">
    <location>
        <begin position="23"/>
        <end position="81"/>
    </location>
</feature>
<dbReference type="Proteomes" id="UP000324701">
    <property type="component" value="Unassembled WGS sequence"/>
</dbReference>
<dbReference type="AlphaFoldDB" id="A0A5B1BMY8"/>
<accession>A0A5B1BMY8</accession>